<evidence type="ECO:0000256" key="1">
    <source>
        <dbReference type="SAM" id="Phobius"/>
    </source>
</evidence>
<organism evidence="2 3">
    <name type="scientific">Mojavia pulchra JT2-VF2</name>
    <dbReference type="NCBI Taxonomy" id="287848"/>
    <lineage>
        <taxon>Bacteria</taxon>
        <taxon>Bacillati</taxon>
        <taxon>Cyanobacteriota</taxon>
        <taxon>Cyanophyceae</taxon>
        <taxon>Nostocales</taxon>
        <taxon>Nostocaceae</taxon>
    </lineage>
</organism>
<feature type="transmembrane region" description="Helical" evidence="1">
    <location>
        <begin position="137"/>
        <end position="157"/>
    </location>
</feature>
<reference evidence="2" key="2">
    <citation type="journal article" date="2022" name="Microbiol. Resour. Announc.">
        <title>Metagenome Sequencing to Explore Phylogenomics of Terrestrial Cyanobacteria.</title>
        <authorList>
            <person name="Ward R.D."/>
            <person name="Stajich J.E."/>
            <person name="Johansen J.R."/>
            <person name="Huntemann M."/>
            <person name="Clum A."/>
            <person name="Foster B."/>
            <person name="Foster B."/>
            <person name="Roux S."/>
            <person name="Palaniappan K."/>
            <person name="Varghese N."/>
            <person name="Mukherjee S."/>
            <person name="Reddy T.B.K."/>
            <person name="Daum C."/>
            <person name="Copeland A."/>
            <person name="Chen I.A."/>
            <person name="Ivanova N.N."/>
            <person name="Kyrpides N.C."/>
            <person name="Shapiro N."/>
            <person name="Eloe-Fadrosh E.A."/>
            <person name="Pietrasiak N."/>
        </authorList>
    </citation>
    <scope>NUCLEOTIDE SEQUENCE</scope>
    <source>
        <strain evidence="2">JT2-VF2</strain>
    </source>
</reference>
<keyword evidence="1" id="KW-0472">Membrane</keyword>
<feature type="transmembrane region" description="Helical" evidence="1">
    <location>
        <begin position="6"/>
        <end position="30"/>
    </location>
</feature>
<evidence type="ECO:0000313" key="2">
    <source>
        <dbReference type="EMBL" id="MBW4565874.1"/>
    </source>
</evidence>
<proteinExistence type="predicted"/>
<dbReference type="AlphaFoldDB" id="A0A951Q4W8"/>
<dbReference type="Proteomes" id="UP000715781">
    <property type="component" value="Unassembled WGS sequence"/>
</dbReference>
<accession>A0A951Q4W8</accession>
<dbReference type="PANTHER" id="PTHR33918">
    <property type="entry name" value="OS01G0704200 PROTEIN"/>
    <property type="match status" value="1"/>
</dbReference>
<comment type="caution">
    <text evidence="2">The sequence shown here is derived from an EMBL/GenBank/DDBJ whole genome shotgun (WGS) entry which is preliminary data.</text>
</comment>
<feature type="transmembrane region" description="Helical" evidence="1">
    <location>
        <begin position="79"/>
        <end position="95"/>
    </location>
</feature>
<feature type="transmembrane region" description="Helical" evidence="1">
    <location>
        <begin position="50"/>
        <end position="73"/>
    </location>
</feature>
<feature type="transmembrane region" description="Helical" evidence="1">
    <location>
        <begin position="107"/>
        <end position="125"/>
    </location>
</feature>
<gene>
    <name evidence="2" type="ORF">KME32_33285</name>
</gene>
<keyword evidence="1" id="KW-1133">Transmembrane helix</keyword>
<sequence length="181" mass="21426">MTFSNHNIYLFLENLLFLVCATSFFIFVSWVWRDSKPFSIPQPLPTWFKVWFAIVLVLGIALPLLAMVLWGIWWNYQQVLILLADYFLMLGLQILSESVVARKFHSCVWVTIPCLYLPYRIWQLYQGLILLNPQPELIWVRNLLIFEIVLWIFNYGVHLSQLPRLLRWETPASSHLGQDPT</sequence>
<reference evidence="2" key="1">
    <citation type="submission" date="2021-05" db="EMBL/GenBank/DDBJ databases">
        <authorList>
            <person name="Pietrasiak N."/>
            <person name="Ward R."/>
            <person name="Stajich J.E."/>
            <person name="Kurbessoian T."/>
        </authorList>
    </citation>
    <scope>NUCLEOTIDE SEQUENCE</scope>
    <source>
        <strain evidence="2">JT2-VF2</strain>
    </source>
</reference>
<protein>
    <submittedName>
        <fullName evidence="2">Uncharacterized protein</fullName>
    </submittedName>
</protein>
<keyword evidence="1" id="KW-0812">Transmembrane</keyword>
<evidence type="ECO:0000313" key="3">
    <source>
        <dbReference type="Proteomes" id="UP000715781"/>
    </source>
</evidence>
<dbReference type="EMBL" id="JAHHHN010000050">
    <property type="protein sequence ID" value="MBW4565874.1"/>
    <property type="molecule type" value="Genomic_DNA"/>
</dbReference>
<name>A0A951Q4W8_9NOST</name>